<proteinExistence type="predicted"/>
<evidence type="ECO:0008006" key="3">
    <source>
        <dbReference type="Google" id="ProtNLM"/>
    </source>
</evidence>
<dbReference type="EMBL" id="QFQD01000021">
    <property type="protein sequence ID" value="PZQ83295.1"/>
    <property type="molecule type" value="Genomic_DNA"/>
</dbReference>
<gene>
    <name evidence="1" type="ORF">DI549_08720</name>
</gene>
<accession>A0A2W5R8X5</accession>
<dbReference type="AlphaFoldDB" id="A0A2W5R8X5"/>
<dbReference type="Proteomes" id="UP000248887">
    <property type="component" value="Unassembled WGS sequence"/>
</dbReference>
<reference evidence="1 2" key="1">
    <citation type="submission" date="2017-08" db="EMBL/GenBank/DDBJ databases">
        <title>Infants hospitalized years apart are colonized by the same room-sourced microbial strains.</title>
        <authorList>
            <person name="Brooks B."/>
            <person name="Olm M.R."/>
            <person name="Firek B.A."/>
            <person name="Baker R."/>
            <person name="Thomas B.C."/>
            <person name="Morowitz M.J."/>
            <person name="Banfield J.F."/>
        </authorList>
    </citation>
    <scope>NUCLEOTIDE SEQUENCE [LARGE SCALE GENOMIC DNA]</scope>
    <source>
        <strain evidence="1">S2_005_001_R2_27</strain>
    </source>
</reference>
<sequence>MKPIKSDWTDVVLVCRKCAKKLKGGFGADGRDSLPAALKAEIARREGGKPMKKPRRKGAQVAVVEVDCLDICPKNAAVLIPAGAPERWLSVPRGADIPALVESIAPARKA</sequence>
<organism evidence="1 2">
    <name type="scientific">Ancylobacter novellus</name>
    <name type="common">Thiobacillus novellus</name>
    <dbReference type="NCBI Taxonomy" id="921"/>
    <lineage>
        <taxon>Bacteria</taxon>
        <taxon>Pseudomonadati</taxon>
        <taxon>Pseudomonadota</taxon>
        <taxon>Alphaproteobacteria</taxon>
        <taxon>Hyphomicrobiales</taxon>
        <taxon>Xanthobacteraceae</taxon>
        <taxon>Ancylobacter</taxon>
    </lineage>
</organism>
<protein>
    <recommendedName>
        <fullName evidence="3">(2Fe-2S) ferredoxin domain-containing protein</fullName>
    </recommendedName>
</protein>
<dbReference type="Gene3D" id="3.40.30.10">
    <property type="entry name" value="Glutaredoxin"/>
    <property type="match status" value="1"/>
</dbReference>
<evidence type="ECO:0000313" key="1">
    <source>
        <dbReference type="EMBL" id="PZQ83295.1"/>
    </source>
</evidence>
<name>A0A2W5R8X5_ANCNO</name>
<evidence type="ECO:0000313" key="2">
    <source>
        <dbReference type="Proteomes" id="UP000248887"/>
    </source>
</evidence>
<comment type="caution">
    <text evidence="1">The sequence shown here is derived from an EMBL/GenBank/DDBJ whole genome shotgun (WGS) entry which is preliminary data.</text>
</comment>